<feature type="transmembrane region" description="Helical" evidence="2">
    <location>
        <begin position="168"/>
        <end position="191"/>
    </location>
</feature>
<evidence type="ECO:0000313" key="3">
    <source>
        <dbReference type="EMBL" id="MDQ0377535.1"/>
    </source>
</evidence>
<feature type="transmembrane region" description="Helical" evidence="2">
    <location>
        <begin position="125"/>
        <end position="148"/>
    </location>
</feature>
<gene>
    <name evidence="3" type="ORF">FB470_001529</name>
</gene>
<feature type="transmembrane region" description="Helical" evidence="2">
    <location>
        <begin position="27"/>
        <end position="46"/>
    </location>
</feature>
<organism evidence="3 4">
    <name type="scientific">Amycolatopsis thermophila</name>
    <dbReference type="NCBI Taxonomy" id="206084"/>
    <lineage>
        <taxon>Bacteria</taxon>
        <taxon>Bacillati</taxon>
        <taxon>Actinomycetota</taxon>
        <taxon>Actinomycetes</taxon>
        <taxon>Pseudonocardiales</taxon>
        <taxon>Pseudonocardiaceae</taxon>
        <taxon>Amycolatopsis</taxon>
    </lineage>
</organism>
<dbReference type="RefSeq" id="WP_306989862.1">
    <property type="nucleotide sequence ID" value="NZ_JAUSUT010000001.1"/>
</dbReference>
<reference evidence="3 4" key="1">
    <citation type="submission" date="2023-07" db="EMBL/GenBank/DDBJ databases">
        <title>Sequencing the genomes of 1000 actinobacteria strains.</title>
        <authorList>
            <person name="Klenk H.-P."/>
        </authorList>
    </citation>
    <scope>NUCLEOTIDE SEQUENCE [LARGE SCALE GENOMIC DNA]</scope>
    <source>
        <strain evidence="3 4">DSM 45805</strain>
    </source>
</reference>
<name>A0ABU0EQF8_9PSEU</name>
<evidence type="ECO:0000313" key="4">
    <source>
        <dbReference type="Proteomes" id="UP001229651"/>
    </source>
</evidence>
<accession>A0ABU0EQF8</accession>
<protein>
    <recommendedName>
        <fullName evidence="5">Transmembrane protein</fullName>
    </recommendedName>
</protein>
<dbReference type="Proteomes" id="UP001229651">
    <property type="component" value="Unassembled WGS sequence"/>
</dbReference>
<keyword evidence="2" id="KW-0812">Transmembrane</keyword>
<keyword evidence="2" id="KW-0472">Membrane</keyword>
<comment type="caution">
    <text evidence="3">The sequence shown here is derived from an EMBL/GenBank/DDBJ whole genome shotgun (WGS) entry which is preliminary data.</text>
</comment>
<evidence type="ECO:0008006" key="5">
    <source>
        <dbReference type="Google" id="ProtNLM"/>
    </source>
</evidence>
<feature type="transmembrane region" description="Helical" evidence="2">
    <location>
        <begin position="93"/>
        <end position="113"/>
    </location>
</feature>
<feature type="region of interest" description="Disordered" evidence="1">
    <location>
        <begin position="199"/>
        <end position="265"/>
    </location>
</feature>
<keyword evidence="4" id="KW-1185">Reference proteome</keyword>
<evidence type="ECO:0000256" key="2">
    <source>
        <dbReference type="SAM" id="Phobius"/>
    </source>
</evidence>
<proteinExistence type="predicted"/>
<keyword evidence="2" id="KW-1133">Transmembrane helix</keyword>
<dbReference type="EMBL" id="JAUSUT010000001">
    <property type="protein sequence ID" value="MDQ0377535.1"/>
    <property type="molecule type" value="Genomic_DNA"/>
</dbReference>
<feature type="compositionally biased region" description="Basic and acidic residues" evidence="1">
    <location>
        <begin position="244"/>
        <end position="265"/>
    </location>
</feature>
<evidence type="ECO:0000256" key="1">
    <source>
        <dbReference type="SAM" id="MobiDB-lite"/>
    </source>
</evidence>
<sequence length="265" mass="27319">MSFPAAPPPLGYEPVPHRVPGWHGRRVVGAVLALLAAAAAITATFLELFTGEVRLGEQLRLRLAVTGWGLNVSSPAEPGTPASAFGEPVRNGWALAGAGLLLLVAAVMGVAAARRASSAGSKFAAALVTGIGTGFLAATTLSLVLQALSLRASFRPIEQAGITTASSFGLGFWLVAGATALAIVATILAAARSRRPRSADLTTPRYGFPAPQAERPGPQFPAPALHWPGGEPYQARQAPPPAVRRPEPLGEPPRDPPPPDDHRAS</sequence>